<dbReference type="PANTHER" id="PTHR42815:SF2">
    <property type="entry name" value="FAD-BINDING, PUTATIVE (AFU_ORTHOLOGUE AFUA_6G07600)-RELATED"/>
    <property type="match status" value="1"/>
</dbReference>
<dbReference type="EMBL" id="FTOD01000004">
    <property type="protein sequence ID" value="SIS75278.1"/>
    <property type="molecule type" value="Genomic_DNA"/>
</dbReference>
<dbReference type="PANTHER" id="PTHR42815">
    <property type="entry name" value="FAD-BINDING, PUTATIVE (AFU_ORTHOLOGUE AFUA_6G07600)-RELATED"/>
    <property type="match status" value="1"/>
</dbReference>
<dbReference type="SUPFAM" id="SSF50475">
    <property type="entry name" value="FMN-binding split barrel"/>
    <property type="match status" value="1"/>
</dbReference>
<evidence type="ECO:0000259" key="1">
    <source>
        <dbReference type="Pfam" id="PF01243"/>
    </source>
</evidence>
<keyword evidence="3" id="KW-1185">Reference proteome</keyword>
<organism evidence="2 3">
    <name type="scientific">Kroppenstedtia eburnea</name>
    <dbReference type="NCBI Taxonomy" id="714067"/>
    <lineage>
        <taxon>Bacteria</taxon>
        <taxon>Bacillati</taxon>
        <taxon>Bacillota</taxon>
        <taxon>Bacilli</taxon>
        <taxon>Bacillales</taxon>
        <taxon>Thermoactinomycetaceae</taxon>
        <taxon>Kroppenstedtia</taxon>
    </lineage>
</organism>
<dbReference type="InterPro" id="IPR012349">
    <property type="entry name" value="Split_barrel_FMN-bd"/>
</dbReference>
<dbReference type="Proteomes" id="UP000186795">
    <property type="component" value="Unassembled WGS sequence"/>
</dbReference>
<dbReference type="Gene3D" id="2.30.110.10">
    <property type="entry name" value="Electron Transport, Fmn-binding Protein, Chain A"/>
    <property type="match status" value="1"/>
</dbReference>
<dbReference type="NCBIfam" id="TIGR04025">
    <property type="entry name" value="PPOX_FMN_DR2398"/>
    <property type="match status" value="1"/>
</dbReference>
<dbReference type="InterPro" id="IPR011576">
    <property type="entry name" value="Pyridox_Oxase_N"/>
</dbReference>
<gene>
    <name evidence="2" type="ORF">SAMN05421790_104284</name>
</gene>
<feature type="domain" description="Pyridoxamine 5'-phosphate oxidase N-terminal" evidence="1">
    <location>
        <begin position="36"/>
        <end position="156"/>
    </location>
</feature>
<protein>
    <recommendedName>
        <fullName evidence="1">Pyridoxamine 5'-phosphate oxidase N-terminal domain-containing protein</fullName>
    </recommendedName>
</protein>
<name>A0A1N7LN67_9BACL</name>
<evidence type="ECO:0000313" key="2">
    <source>
        <dbReference type="EMBL" id="SIS75278.1"/>
    </source>
</evidence>
<dbReference type="RefSeq" id="WP_076524580.1">
    <property type="nucleotide sequence ID" value="NZ_CP048103.1"/>
</dbReference>
<dbReference type="AlphaFoldDB" id="A0A1N7LN67"/>
<accession>A0A1N7LN67</accession>
<dbReference type="OrthoDB" id="9796486at2"/>
<sequence length="211" mass="23806">MPVSPFRERITTEKELRDLMGVPGELVAKKAIDHLDSHCREFIGRSPFLLVATADATGACDVSPRGDAAGFVHIVDDRHLVVPERPGNRRMDSLRNILSNPRVGLIFLIPAMEETLRVNGRAWILRDPELLREMEVKGKIPKVGIGVEVEECYLHCAKSLKRSRLWQPDTWPDPADLPSASRILADHVNLPDVSPEKVEESLRESYTQRLY</sequence>
<proteinExistence type="predicted"/>
<dbReference type="Pfam" id="PF01243">
    <property type="entry name" value="PNPOx_N"/>
    <property type="match status" value="1"/>
</dbReference>
<evidence type="ECO:0000313" key="3">
    <source>
        <dbReference type="Proteomes" id="UP000186795"/>
    </source>
</evidence>
<dbReference type="InterPro" id="IPR024029">
    <property type="entry name" value="Pyridox_Oxase_FMN-dep"/>
</dbReference>
<reference evidence="3" key="1">
    <citation type="submission" date="2017-01" db="EMBL/GenBank/DDBJ databases">
        <authorList>
            <person name="Varghese N."/>
            <person name="Submissions S."/>
        </authorList>
    </citation>
    <scope>NUCLEOTIDE SEQUENCE [LARGE SCALE GENOMIC DNA]</scope>
    <source>
        <strain evidence="3">DSM 45196</strain>
    </source>
</reference>